<dbReference type="AlphaFoldDB" id="A0A7J6VD49"/>
<feature type="transmembrane region" description="Helical" evidence="2">
    <location>
        <begin position="24"/>
        <end position="45"/>
    </location>
</feature>
<feature type="compositionally biased region" description="Polar residues" evidence="1">
    <location>
        <begin position="765"/>
        <end position="777"/>
    </location>
</feature>
<keyword evidence="2" id="KW-1133">Transmembrane helix</keyword>
<dbReference type="PANTHER" id="PTHR33870:SF4">
    <property type="entry name" value="CARDIOMYOPATHY-ASSOCIATED PROTEIN"/>
    <property type="match status" value="1"/>
</dbReference>
<feature type="region of interest" description="Disordered" evidence="1">
    <location>
        <begin position="805"/>
        <end position="862"/>
    </location>
</feature>
<evidence type="ECO:0000256" key="2">
    <source>
        <dbReference type="SAM" id="Phobius"/>
    </source>
</evidence>
<evidence type="ECO:0000256" key="1">
    <source>
        <dbReference type="SAM" id="MobiDB-lite"/>
    </source>
</evidence>
<feature type="region of interest" description="Disordered" evidence="1">
    <location>
        <begin position="907"/>
        <end position="954"/>
    </location>
</feature>
<feature type="region of interest" description="Disordered" evidence="1">
    <location>
        <begin position="450"/>
        <end position="477"/>
    </location>
</feature>
<dbReference type="PANTHER" id="PTHR33870">
    <property type="entry name" value="CARDIOMYOPATHY-ASSOCIATED PROTEIN"/>
    <property type="match status" value="1"/>
</dbReference>
<feature type="compositionally biased region" description="Polar residues" evidence="1">
    <location>
        <begin position="194"/>
        <end position="210"/>
    </location>
</feature>
<proteinExistence type="predicted"/>
<accession>A0A7J6VD49</accession>
<keyword evidence="4" id="KW-1185">Reference proteome</keyword>
<evidence type="ECO:0000313" key="3">
    <source>
        <dbReference type="EMBL" id="KAF5183016.1"/>
    </source>
</evidence>
<organism evidence="3 4">
    <name type="scientific">Thalictrum thalictroides</name>
    <name type="common">Rue-anemone</name>
    <name type="synonym">Anemone thalictroides</name>
    <dbReference type="NCBI Taxonomy" id="46969"/>
    <lineage>
        <taxon>Eukaryota</taxon>
        <taxon>Viridiplantae</taxon>
        <taxon>Streptophyta</taxon>
        <taxon>Embryophyta</taxon>
        <taxon>Tracheophyta</taxon>
        <taxon>Spermatophyta</taxon>
        <taxon>Magnoliopsida</taxon>
        <taxon>Ranunculales</taxon>
        <taxon>Ranunculaceae</taxon>
        <taxon>Thalictroideae</taxon>
        <taxon>Thalictrum</taxon>
    </lineage>
</organism>
<gene>
    <name evidence="3" type="ORF">FRX31_027399</name>
</gene>
<comment type="caution">
    <text evidence="3">The sequence shown here is derived from an EMBL/GenBank/DDBJ whole genome shotgun (WGS) entry which is preliminary data.</text>
</comment>
<dbReference type="EMBL" id="JABWDY010034000">
    <property type="protein sequence ID" value="KAF5183016.1"/>
    <property type="molecule type" value="Genomic_DNA"/>
</dbReference>
<reference evidence="3 4" key="1">
    <citation type="submission" date="2020-06" db="EMBL/GenBank/DDBJ databases">
        <title>Transcriptomic and genomic resources for Thalictrum thalictroides and T. hernandezii: Facilitating candidate gene discovery in an emerging model plant lineage.</title>
        <authorList>
            <person name="Arias T."/>
            <person name="Riano-Pachon D.M."/>
            <person name="Di Stilio V.S."/>
        </authorList>
    </citation>
    <scope>NUCLEOTIDE SEQUENCE [LARGE SCALE GENOMIC DNA]</scope>
    <source>
        <strain evidence="4">cv. WT478/WT964</strain>
        <tissue evidence="3">Leaves</tissue>
    </source>
</reference>
<feature type="compositionally biased region" description="Polar residues" evidence="1">
    <location>
        <begin position="820"/>
        <end position="840"/>
    </location>
</feature>
<feature type="region of interest" description="Disordered" evidence="1">
    <location>
        <begin position="540"/>
        <end position="601"/>
    </location>
</feature>
<dbReference type="OrthoDB" id="1908091at2759"/>
<dbReference type="Proteomes" id="UP000554482">
    <property type="component" value="Unassembled WGS sequence"/>
</dbReference>
<feature type="compositionally biased region" description="Acidic residues" evidence="1">
    <location>
        <begin position="254"/>
        <end position="271"/>
    </location>
</feature>
<name>A0A7J6VD49_THATH</name>
<keyword evidence="2" id="KW-0472">Membrane</keyword>
<feature type="region of interest" description="Disordered" evidence="1">
    <location>
        <begin position="659"/>
        <end position="680"/>
    </location>
</feature>
<feature type="region of interest" description="Disordered" evidence="1">
    <location>
        <begin position="740"/>
        <end position="777"/>
    </location>
</feature>
<keyword evidence="2" id="KW-0812">Transmembrane</keyword>
<sequence length="954" mass="105444">MGLCAAWQNLVQMWRTFVFSVRASYQWVCNHLIILGAILILYIVYSFLPSVLLFFISSCPILICTAVLLNALLSFGYVNDAQAEEKRVYETSRNAHDIKKHDDFHTETRLKRRNNIRERALEKSGIINGGKISTSRERKVTFSGISRDGLLGRKARIEEQQREIPSVSGSEIDMQDQVLVGLGVEISNAYDSETSNFGSDKAECSSTDTPPMNVLPVVDEIDPLLDSKPQPAPTSPDEFDGALESSDRSIDGSADSETENQEETQGNEEDGATAAVTWTKDDEKNLMDLGTSEMERNQRLENLIAKRRARKIMSKVIEKNLIDFDSNEPPLVQIPSITKMKSNPFDVPYLSSEIDGLPPIPGSAPSVLVPRGNPFDLPYDPQEEKPDLTHDSFQQEYTPTIFCRHESFSLGSSFTGGMKHEKYNTRFTPYFAPESSEGIGYSGSLAQFGEKHNSLPRSGPESELLPPIDRKNRKKKTERALSLGVRPLNYVAQEREISVVNLLKADDAEKRDADLNKVETREVGNNLSIHDKTEAFKEPEVVKEKYKKSPFSSSTGTDKEDIDVNVDKSQPENVKPAIGDSNMQPSDSMEPSHLLEESDLDSRVLEGVDVANTKEPVYDSSPSAVEKRTIDEYLVYLDKGPLLTSTSSIASDMQVEVSEAGSPMESLDRYPSADGESSSYVGVDKNAIDLRDNVVEERELRPIEETFDNNDAVKDGVSLYELVSKDIVAAPVEPDLVVEQHGNNSNSARPPISETTEVDAKNDAPPSNTQLDIDVGSNSDLVVVDSMAPSPLSGMDKRETLPEELPVQPHFDGDHCKESQVASLKSNQEGSADDVNQSIPEDSKDNDNLISHENIEGEYNSSITVDVLENPRNEKEATMADVEASSIVGIVHENETMDNSIDRQISEASHTVDEACKQPEKEAGVLLNQNGEKSQKENEIDLDKTEVPTADTNS</sequence>
<feature type="compositionally biased region" description="Basic and acidic residues" evidence="1">
    <location>
        <begin position="907"/>
        <end position="923"/>
    </location>
</feature>
<feature type="region of interest" description="Disordered" evidence="1">
    <location>
        <begin position="194"/>
        <end position="281"/>
    </location>
</feature>
<feature type="transmembrane region" description="Helical" evidence="2">
    <location>
        <begin position="52"/>
        <end position="78"/>
    </location>
</feature>
<evidence type="ECO:0000313" key="4">
    <source>
        <dbReference type="Proteomes" id="UP000554482"/>
    </source>
</evidence>
<feature type="compositionally biased region" description="Basic and acidic residues" evidence="1">
    <location>
        <begin position="933"/>
        <end position="946"/>
    </location>
</feature>
<protein>
    <submittedName>
        <fullName evidence="3">Dentin sialophosphoprotein</fullName>
    </submittedName>
</protein>